<proteinExistence type="predicted"/>
<evidence type="ECO:0000313" key="2">
    <source>
        <dbReference type="Proteomes" id="UP001195769"/>
    </source>
</evidence>
<sequence length="168" mass="19473">MIVHPHGPHLLWATMSILIARQTLISSWAWMRILLTETFMLTRMFVLTETPSFDRILACIKATENTLPDLIPLLYTFQHLMMSLSTIKVYFLSISALLLSHTTSITNGLVQVKISREVTSTFGTQRWILNTYQTMLSSRMALHKKTRASWRISSHMHYQNIRLFSMVT</sequence>
<organism evidence="1 2">
    <name type="scientific">Suillus fuscotomentosus</name>
    <dbReference type="NCBI Taxonomy" id="1912939"/>
    <lineage>
        <taxon>Eukaryota</taxon>
        <taxon>Fungi</taxon>
        <taxon>Dikarya</taxon>
        <taxon>Basidiomycota</taxon>
        <taxon>Agaricomycotina</taxon>
        <taxon>Agaricomycetes</taxon>
        <taxon>Agaricomycetidae</taxon>
        <taxon>Boletales</taxon>
        <taxon>Suillineae</taxon>
        <taxon>Suillaceae</taxon>
        <taxon>Suillus</taxon>
    </lineage>
</organism>
<reference evidence="1" key="1">
    <citation type="journal article" date="2020" name="New Phytol.">
        <title>Comparative genomics reveals dynamic genome evolution in host specialist ectomycorrhizal fungi.</title>
        <authorList>
            <person name="Lofgren L.A."/>
            <person name="Nguyen N.H."/>
            <person name="Vilgalys R."/>
            <person name="Ruytinx J."/>
            <person name="Liao H.L."/>
            <person name="Branco S."/>
            <person name="Kuo A."/>
            <person name="LaButti K."/>
            <person name="Lipzen A."/>
            <person name="Andreopoulos W."/>
            <person name="Pangilinan J."/>
            <person name="Riley R."/>
            <person name="Hundley H."/>
            <person name="Na H."/>
            <person name="Barry K."/>
            <person name="Grigoriev I.V."/>
            <person name="Stajich J.E."/>
            <person name="Kennedy P.G."/>
        </authorList>
    </citation>
    <scope>NUCLEOTIDE SEQUENCE</scope>
    <source>
        <strain evidence="1">FC203</strain>
    </source>
</reference>
<protein>
    <submittedName>
        <fullName evidence="1">Uncharacterized protein</fullName>
    </submittedName>
</protein>
<comment type="caution">
    <text evidence="1">The sequence shown here is derived from an EMBL/GenBank/DDBJ whole genome shotgun (WGS) entry which is preliminary data.</text>
</comment>
<dbReference type="EMBL" id="JABBWK010000011">
    <property type="protein sequence ID" value="KAG1904122.1"/>
    <property type="molecule type" value="Genomic_DNA"/>
</dbReference>
<keyword evidence="2" id="KW-1185">Reference proteome</keyword>
<name>A0AAD4HPK1_9AGAM</name>
<accession>A0AAD4HPK1</accession>
<dbReference type="Proteomes" id="UP001195769">
    <property type="component" value="Unassembled WGS sequence"/>
</dbReference>
<dbReference type="GeneID" id="64667041"/>
<dbReference type="RefSeq" id="XP_041229697.1">
    <property type="nucleotide sequence ID" value="XM_041372743.1"/>
</dbReference>
<gene>
    <name evidence="1" type="ORF">F5891DRAFT_67421</name>
</gene>
<dbReference type="AlphaFoldDB" id="A0AAD4HPK1"/>
<evidence type="ECO:0000313" key="1">
    <source>
        <dbReference type="EMBL" id="KAG1904122.1"/>
    </source>
</evidence>